<keyword evidence="3" id="KW-0285">Flavoprotein</keyword>
<evidence type="ECO:0000313" key="8">
    <source>
        <dbReference type="Proteomes" id="UP000683310"/>
    </source>
</evidence>
<dbReference type="InterPro" id="IPR016169">
    <property type="entry name" value="FAD-bd_PCMH_sub2"/>
</dbReference>
<comment type="similarity">
    <text evidence="2">Belongs to the oxygen-dependent FAD-linked oxidoreductase family.</text>
</comment>
<keyword evidence="8" id="KW-1185">Reference proteome</keyword>
<keyword evidence="4" id="KW-0274">FAD</keyword>
<dbReference type="InterPro" id="IPR016167">
    <property type="entry name" value="FAD-bd_PCMH_sub1"/>
</dbReference>
<name>A0ABX8CIR8_9NOCA</name>
<dbReference type="InterPro" id="IPR012951">
    <property type="entry name" value="BBE"/>
</dbReference>
<dbReference type="SUPFAM" id="SSF56176">
    <property type="entry name" value="FAD-binding/transporter-associated domain-like"/>
    <property type="match status" value="1"/>
</dbReference>
<dbReference type="Pfam" id="PF01565">
    <property type="entry name" value="FAD_binding_4"/>
    <property type="match status" value="1"/>
</dbReference>
<protein>
    <submittedName>
        <fullName evidence="7">FAD-dependent oxidoreductase</fullName>
    </submittedName>
</protein>
<dbReference type="Gene3D" id="3.40.462.20">
    <property type="match status" value="1"/>
</dbReference>
<dbReference type="PROSITE" id="PS51318">
    <property type="entry name" value="TAT"/>
    <property type="match status" value="1"/>
</dbReference>
<gene>
    <name evidence="7" type="ORF">KHQ06_26630</name>
</gene>
<sequence>MAIDRRNLLRATGLGLGLAALGPVTGCVPAEPRAETPAGQVDWAGLRQRLAGPLHLPADSGYGTAKLAYNPIFDTRTPAAVAQAANASDVQACVNAAASARIRVAARSGGHSYGGYSTPDNGLVVDLGAMNGVEVKPDGTAIIGAGARLMDVYSALAKAGRCLPAGSCPTVGIAGLTLGGGIGVLTGKYGLTCDNLISAQVVTADGTVRTASATSEPDLFWALRGGGGGNFGIVTSFTFKTVAAPQLAVFQVRFPAGSLTEVLGAWQSFTASAPDEFWSTLGISAGSPPTCRINGCYVGSESNMNALVDKLVAATRTQPANRYSLSKDYLSAMMYFGGCANYSVEQCRPDWNGGGVLGRESFTASSRILTKPLSDPSRLTALLTGRTGMDILLDSLSGAPARIGPKDTAFPYRGALATAQIYVGATTPEARAAVNDMRDGLGKLTGNTAFVNYIDPGLSDWASAYYGDNASRLRGIAKHYDPSGVFTFDQSASKV</sequence>
<dbReference type="PANTHER" id="PTHR42973:SF39">
    <property type="entry name" value="FAD-BINDING PCMH-TYPE DOMAIN-CONTAINING PROTEIN"/>
    <property type="match status" value="1"/>
</dbReference>
<evidence type="ECO:0000256" key="4">
    <source>
        <dbReference type="ARBA" id="ARBA00022827"/>
    </source>
</evidence>
<dbReference type="InterPro" id="IPR050416">
    <property type="entry name" value="FAD-linked_Oxidoreductase"/>
</dbReference>
<keyword evidence="5" id="KW-0560">Oxidoreductase</keyword>
<accession>A0ABX8CIR8</accession>
<dbReference type="InterPro" id="IPR006094">
    <property type="entry name" value="Oxid_FAD_bind_N"/>
</dbReference>
<evidence type="ECO:0000256" key="1">
    <source>
        <dbReference type="ARBA" id="ARBA00001974"/>
    </source>
</evidence>
<evidence type="ECO:0000256" key="2">
    <source>
        <dbReference type="ARBA" id="ARBA00005466"/>
    </source>
</evidence>
<evidence type="ECO:0000313" key="7">
    <source>
        <dbReference type="EMBL" id="QVI19867.1"/>
    </source>
</evidence>
<dbReference type="PANTHER" id="PTHR42973">
    <property type="entry name" value="BINDING OXIDOREDUCTASE, PUTATIVE (AFU_ORTHOLOGUE AFUA_1G17690)-RELATED"/>
    <property type="match status" value="1"/>
</dbReference>
<dbReference type="InterPro" id="IPR006093">
    <property type="entry name" value="Oxy_OxRdtase_FAD_BS"/>
</dbReference>
<proteinExistence type="inferred from homology"/>
<dbReference type="EMBL" id="CP074371">
    <property type="protein sequence ID" value="QVI19867.1"/>
    <property type="molecule type" value="Genomic_DNA"/>
</dbReference>
<evidence type="ECO:0000256" key="3">
    <source>
        <dbReference type="ARBA" id="ARBA00022630"/>
    </source>
</evidence>
<feature type="domain" description="FAD-binding PCMH-type" evidence="6">
    <location>
        <begin position="73"/>
        <end position="244"/>
    </location>
</feature>
<dbReference type="PROSITE" id="PS00862">
    <property type="entry name" value="OX2_COVAL_FAD"/>
    <property type="match status" value="1"/>
</dbReference>
<dbReference type="Pfam" id="PF08031">
    <property type="entry name" value="BBE"/>
    <property type="match status" value="1"/>
</dbReference>
<dbReference type="InterPro" id="IPR016166">
    <property type="entry name" value="FAD-bd_PCMH"/>
</dbReference>
<dbReference type="InterPro" id="IPR036318">
    <property type="entry name" value="FAD-bd_PCMH-like_sf"/>
</dbReference>
<dbReference type="InterPro" id="IPR006311">
    <property type="entry name" value="TAT_signal"/>
</dbReference>
<evidence type="ECO:0000259" key="6">
    <source>
        <dbReference type="PROSITE" id="PS51387"/>
    </source>
</evidence>
<organism evidence="7 8">
    <name type="scientific">Nocardia tengchongensis</name>
    <dbReference type="NCBI Taxonomy" id="2055889"/>
    <lineage>
        <taxon>Bacteria</taxon>
        <taxon>Bacillati</taxon>
        <taxon>Actinomycetota</taxon>
        <taxon>Actinomycetes</taxon>
        <taxon>Mycobacteriales</taxon>
        <taxon>Nocardiaceae</taxon>
        <taxon>Nocardia</taxon>
    </lineage>
</organism>
<reference evidence="7 8" key="1">
    <citation type="submission" date="2021-04" db="EMBL/GenBank/DDBJ databases">
        <title>Nocardia tengchongensis.</title>
        <authorList>
            <person name="Zhuang k."/>
            <person name="Ran Y."/>
            <person name="Li W."/>
        </authorList>
    </citation>
    <scope>NUCLEOTIDE SEQUENCE [LARGE SCALE GENOMIC DNA]</scope>
    <source>
        <strain evidence="7 8">CFH S0057</strain>
    </source>
</reference>
<dbReference type="PROSITE" id="PS51387">
    <property type="entry name" value="FAD_PCMH"/>
    <property type="match status" value="1"/>
</dbReference>
<dbReference type="Proteomes" id="UP000683310">
    <property type="component" value="Chromosome"/>
</dbReference>
<comment type="cofactor">
    <cofactor evidence="1">
        <name>FAD</name>
        <dbReference type="ChEBI" id="CHEBI:57692"/>
    </cofactor>
</comment>
<dbReference type="Gene3D" id="3.30.465.10">
    <property type="match status" value="1"/>
</dbReference>
<evidence type="ECO:0000256" key="5">
    <source>
        <dbReference type="ARBA" id="ARBA00023002"/>
    </source>
</evidence>
<dbReference type="Gene3D" id="3.30.43.10">
    <property type="entry name" value="Uridine Diphospho-n-acetylenolpyruvylglucosamine Reductase, domain 2"/>
    <property type="match status" value="1"/>
</dbReference>